<dbReference type="GO" id="GO:0016020">
    <property type="term" value="C:membrane"/>
    <property type="evidence" value="ECO:0007669"/>
    <property type="project" value="InterPro"/>
</dbReference>
<keyword evidence="3 4" id="KW-0472">Membrane</keyword>
<evidence type="ECO:0000256" key="4">
    <source>
        <dbReference type="SAM" id="Phobius"/>
    </source>
</evidence>
<accession>A0A183EGJ1</accession>
<dbReference type="Proteomes" id="UP000271098">
    <property type="component" value="Unassembled WGS sequence"/>
</dbReference>
<name>A0A183EGJ1_9BILA</name>
<proteinExistence type="predicted"/>
<dbReference type="WBParaSite" id="GPUH_0002010701-mRNA-1">
    <property type="protein sequence ID" value="GPUH_0002010701-mRNA-1"/>
    <property type="gene ID" value="GPUH_0002010701"/>
</dbReference>
<evidence type="ECO:0000313" key="7">
    <source>
        <dbReference type="Proteomes" id="UP000271098"/>
    </source>
</evidence>
<dbReference type="Gene3D" id="1.20.1560.10">
    <property type="entry name" value="ABC transporter type 1, transmembrane domain"/>
    <property type="match status" value="1"/>
</dbReference>
<evidence type="ECO:0000259" key="5">
    <source>
        <dbReference type="PROSITE" id="PS50929"/>
    </source>
</evidence>
<dbReference type="InterPro" id="IPR011527">
    <property type="entry name" value="ABC1_TM_dom"/>
</dbReference>
<keyword evidence="1 4" id="KW-0812">Transmembrane</keyword>
<dbReference type="AlphaFoldDB" id="A0A183EGJ1"/>
<keyword evidence="7" id="KW-1185">Reference proteome</keyword>
<dbReference type="InterPro" id="IPR036640">
    <property type="entry name" value="ABC1_TM_sf"/>
</dbReference>
<dbReference type="OrthoDB" id="5873932at2759"/>
<reference evidence="6 7" key="2">
    <citation type="submission" date="2018-11" db="EMBL/GenBank/DDBJ databases">
        <authorList>
            <consortium name="Pathogen Informatics"/>
        </authorList>
    </citation>
    <scope>NUCLEOTIDE SEQUENCE [LARGE SCALE GENOMIC DNA]</scope>
</reference>
<dbReference type="SUPFAM" id="SSF90123">
    <property type="entry name" value="ABC transporter transmembrane region"/>
    <property type="match status" value="1"/>
</dbReference>
<dbReference type="GO" id="GO:0005524">
    <property type="term" value="F:ATP binding"/>
    <property type="evidence" value="ECO:0007669"/>
    <property type="project" value="InterPro"/>
</dbReference>
<dbReference type="EMBL" id="UYRT01089726">
    <property type="protein sequence ID" value="VDN35264.1"/>
    <property type="molecule type" value="Genomic_DNA"/>
</dbReference>
<evidence type="ECO:0000313" key="6">
    <source>
        <dbReference type="EMBL" id="VDN35264.1"/>
    </source>
</evidence>
<dbReference type="Pfam" id="PF00664">
    <property type="entry name" value="ABC_membrane"/>
    <property type="match status" value="2"/>
</dbReference>
<evidence type="ECO:0000256" key="2">
    <source>
        <dbReference type="ARBA" id="ARBA00022989"/>
    </source>
</evidence>
<reference evidence="8" key="1">
    <citation type="submission" date="2016-06" db="UniProtKB">
        <authorList>
            <consortium name="WormBaseParasite"/>
        </authorList>
    </citation>
    <scope>IDENTIFICATION</scope>
</reference>
<gene>
    <name evidence="6" type="ORF">GPUH_LOCUS20083</name>
</gene>
<dbReference type="GO" id="GO:0140359">
    <property type="term" value="F:ABC-type transporter activity"/>
    <property type="evidence" value="ECO:0007669"/>
    <property type="project" value="InterPro"/>
</dbReference>
<evidence type="ECO:0000256" key="1">
    <source>
        <dbReference type="ARBA" id="ARBA00022692"/>
    </source>
</evidence>
<organism evidence="8">
    <name type="scientific">Gongylonema pulchrum</name>
    <dbReference type="NCBI Taxonomy" id="637853"/>
    <lineage>
        <taxon>Eukaryota</taxon>
        <taxon>Metazoa</taxon>
        <taxon>Ecdysozoa</taxon>
        <taxon>Nematoda</taxon>
        <taxon>Chromadorea</taxon>
        <taxon>Rhabditida</taxon>
        <taxon>Spirurina</taxon>
        <taxon>Spiruromorpha</taxon>
        <taxon>Spiruroidea</taxon>
        <taxon>Gongylonematidae</taxon>
        <taxon>Gongylonema</taxon>
    </lineage>
</organism>
<keyword evidence="2 4" id="KW-1133">Transmembrane helix</keyword>
<sequence length="209" mass="23687">MLKYVWPKGNWKIRRLFIYSMMLLILAKVLNVYVPFLLKHVVNFYNERAPADFKLTTDSYMNIGSALFNELRNAVFARVAQHSVRNIARQIFLHLHSLDLSFHLSRQTGGMSKAIDRGTRGMAFVQSALYVNCGPSFTIATLACLSTYAASTLAITQWRTKFRHQMNQADNDAGNRAIDSLINYETVKVSFTSYFFSCVGVLEDCGAAF</sequence>
<evidence type="ECO:0000313" key="8">
    <source>
        <dbReference type="WBParaSite" id="GPUH_0002010701-mRNA-1"/>
    </source>
</evidence>
<evidence type="ECO:0000256" key="3">
    <source>
        <dbReference type="ARBA" id="ARBA00023136"/>
    </source>
</evidence>
<feature type="transmembrane region" description="Helical" evidence="4">
    <location>
        <begin position="16"/>
        <end position="38"/>
    </location>
</feature>
<protein>
    <submittedName>
        <fullName evidence="8">ABC transmembrane type-1 domain-containing protein</fullName>
    </submittedName>
</protein>
<feature type="domain" description="ABC transmembrane type-1" evidence="5">
    <location>
        <begin position="20"/>
        <end position="188"/>
    </location>
</feature>
<feature type="transmembrane region" description="Helical" evidence="4">
    <location>
        <begin position="137"/>
        <end position="156"/>
    </location>
</feature>
<dbReference type="PROSITE" id="PS50929">
    <property type="entry name" value="ABC_TM1F"/>
    <property type="match status" value="1"/>
</dbReference>